<dbReference type="SUPFAM" id="SSF52833">
    <property type="entry name" value="Thioredoxin-like"/>
    <property type="match status" value="1"/>
</dbReference>
<dbReference type="GO" id="GO:0016853">
    <property type="term" value="F:isomerase activity"/>
    <property type="evidence" value="ECO:0007669"/>
    <property type="project" value="UniProtKB-KW"/>
</dbReference>
<evidence type="ECO:0000313" key="3">
    <source>
        <dbReference type="Proteomes" id="UP000245212"/>
    </source>
</evidence>
<dbReference type="Gene3D" id="3.40.30.10">
    <property type="entry name" value="Glutaredoxin"/>
    <property type="match status" value="1"/>
</dbReference>
<evidence type="ECO:0000313" key="2">
    <source>
        <dbReference type="EMBL" id="PWF24116.1"/>
    </source>
</evidence>
<dbReference type="Proteomes" id="UP000245212">
    <property type="component" value="Unassembled WGS sequence"/>
</dbReference>
<dbReference type="GO" id="GO:0016491">
    <property type="term" value="F:oxidoreductase activity"/>
    <property type="evidence" value="ECO:0007669"/>
    <property type="project" value="InterPro"/>
</dbReference>
<sequence length="212" mass="23156">MSRTIHYIYDPLCGWCYGALPALQALQAQTGITLQMHPSGLFSGAGARPMDSEFATYAWRNDQRIASLTGQRFTERYRSQILETAGLRFDSGPATLALTAVHLAQPERELDALQAIQQTRYIDGLDTTRTDVLVTVLQAQGLGTAATLLTASDENLQAHNLARVEQARSLMQQLGARGVPSLAVNMDNQLYTIDTSEAYTNPQAFAHQLATA</sequence>
<evidence type="ECO:0000259" key="1">
    <source>
        <dbReference type="Pfam" id="PF01323"/>
    </source>
</evidence>
<keyword evidence="3" id="KW-1185">Reference proteome</keyword>
<dbReference type="CDD" id="cd03025">
    <property type="entry name" value="DsbA_FrnE_like"/>
    <property type="match status" value="1"/>
</dbReference>
<feature type="domain" description="DSBA-like thioredoxin" evidence="1">
    <location>
        <begin position="5"/>
        <end position="185"/>
    </location>
</feature>
<dbReference type="InterPro" id="IPR001853">
    <property type="entry name" value="DSBA-like_thioredoxin_dom"/>
</dbReference>
<dbReference type="RefSeq" id="WP_109061394.1">
    <property type="nucleotide sequence ID" value="NZ_QETA01000002.1"/>
</dbReference>
<reference evidence="3" key="1">
    <citation type="submission" date="2018-05" db="EMBL/GenBank/DDBJ databases">
        <authorList>
            <person name="Li Y."/>
        </authorList>
    </citation>
    <scope>NUCLEOTIDE SEQUENCE [LARGE SCALE GENOMIC DNA]</scope>
    <source>
        <strain evidence="3">3d-2-2</strain>
    </source>
</reference>
<organism evidence="2 3">
    <name type="scientific">Corticimicrobacter populi</name>
    <dbReference type="NCBI Taxonomy" id="2175229"/>
    <lineage>
        <taxon>Bacteria</taxon>
        <taxon>Pseudomonadati</taxon>
        <taxon>Pseudomonadota</taxon>
        <taxon>Betaproteobacteria</taxon>
        <taxon>Burkholderiales</taxon>
        <taxon>Alcaligenaceae</taxon>
        <taxon>Corticimicrobacter</taxon>
    </lineage>
</organism>
<dbReference type="EMBL" id="QETA01000002">
    <property type="protein sequence ID" value="PWF24116.1"/>
    <property type="molecule type" value="Genomic_DNA"/>
</dbReference>
<dbReference type="InterPro" id="IPR036249">
    <property type="entry name" value="Thioredoxin-like_sf"/>
</dbReference>
<comment type="caution">
    <text evidence="2">The sequence shown here is derived from an EMBL/GenBank/DDBJ whole genome shotgun (WGS) entry which is preliminary data.</text>
</comment>
<dbReference type="Pfam" id="PF01323">
    <property type="entry name" value="DSBA"/>
    <property type="match status" value="1"/>
</dbReference>
<gene>
    <name evidence="2" type="ORF">DD235_07375</name>
</gene>
<dbReference type="AlphaFoldDB" id="A0A2V1K1X1"/>
<name>A0A2V1K1X1_9BURK</name>
<accession>A0A2V1K1X1</accession>
<protein>
    <submittedName>
        <fullName evidence="2">Protein-disulfide isomerase</fullName>
    </submittedName>
</protein>
<proteinExistence type="predicted"/>
<keyword evidence="2" id="KW-0413">Isomerase</keyword>